<dbReference type="Pfam" id="PF07729">
    <property type="entry name" value="FCD"/>
    <property type="match status" value="1"/>
</dbReference>
<dbReference type="Gene3D" id="1.10.10.10">
    <property type="entry name" value="Winged helix-like DNA-binding domain superfamily/Winged helix DNA-binding domain"/>
    <property type="match status" value="1"/>
</dbReference>
<sequence>MARALQRPSRVGQFGANRFPRAKHAAMVRANDNRTDRIGMNKNIKDASTIVTSQPIGATVQIVVDTLFARIKSEEYPIDTRLPSERTLASELGVARNTVREALDVLENQKVIRRRAGSGSFVTYRSGTPRNAPENSVADETSPLDHLVVRGILEPEMVRLAVVNMTPRMITELSETLSQIETIQTDMDQFIELEEKLYMQIAEGTGNPLLASCYKLSIDTYRQSFRTKLRRRNLTPKRIQDYQKRYNTLFNAISSRDVASAVEFIKLHLVEEQQLLLQEF</sequence>
<dbReference type="PANTHER" id="PTHR43537">
    <property type="entry name" value="TRANSCRIPTIONAL REGULATOR, GNTR FAMILY"/>
    <property type="match status" value="1"/>
</dbReference>
<name>A0A1X7BSQ7_9RHOB</name>
<keyword evidence="1" id="KW-0805">Transcription regulation</keyword>
<evidence type="ECO:0000256" key="3">
    <source>
        <dbReference type="ARBA" id="ARBA00023163"/>
    </source>
</evidence>
<dbReference type="SMART" id="SM00345">
    <property type="entry name" value="HTH_GNTR"/>
    <property type="match status" value="1"/>
</dbReference>
<keyword evidence="2" id="KW-0238">DNA-binding</keyword>
<gene>
    <name evidence="5" type="primary">lldR_3</name>
    <name evidence="5" type="ORF">ROA7745_02476</name>
</gene>
<dbReference type="SUPFAM" id="SSF48008">
    <property type="entry name" value="GntR ligand-binding domain-like"/>
    <property type="match status" value="1"/>
</dbReference>
<dbReference type="InterPro" id="IPR011711">
    <property type="entry name" value="GntR_C"/>
</dbReference>
<dbReference type="Proteomes" id="UP000193224">
    <property type="component" value="Unassembled WGS sequence"/>
</dbReference>
<accession>A0A1X7BSQ7</accession>
<dbReference type="InterPro" id="IPR008920">
    <property type="entry name" value="TF_FadR/GntR_C"/>
</dbReference>
<dbReference type="GO" id="GO:0003700">
    <property type="term" value="F:DNA-binding transcription factor activity"/>
    <property type="evidence" value="ECO:0007669"/>
    <property type="project" value="InterPro"/>
</dbReference>
<keyword evidence="6" id="KW-1185">Reference proteome</keyword>
<dbReference type="Gene3D" id="1.20.120.530">
    <property type="entry name" value="GntR ligand-binding domain-like"/>
    <property type="match status" value="1"/>
</dbReference>
<dbReference type="CDD" id="cd07377">
    <property type="entry name" value="WHTH_GntR"/>
    <property type="match status" value="1"/>
</dbReference>
<proteinExistence type="predicted"/>
<organism evidence="5 6">
    <name type="scientific">Roseovarius aestuarii</name>
    <dbReference type="NCBI Taxonomy" id="475083"/>
    <lineage>
        <taxon>Bacteria</taxon>
        <taxon>Pseudomonadati</taxon>
        <taxon>Pseudomonadota</taxon>
        <taxon>Alphaproteobacteria</taxon>
        <taxon>Rhodobacterales</taxon>
        <taxon>Roseobacteraceae</taxon>
        <taxon>Roseovarius</taxon>
    </lineage>
</organism>
<evidence type="ECO:0000313" key="5">
    <source>
        <dbReference type="EMBL" id="SMC12648.1"/>
    </source>
</evidence>
<evidence type="ECO:0000256" key="2">
    <source>
        <dbReference type="ARBA" id="ARBA00023125"/>
    </source>
</evidence>
<evidence type="ECO:0000259" key="4">
    <source>
        <dbReference type="PROSITE" id="PS50949"/>
    </source>
</evidence>
<dbReference type="GO" id="GO:0003677">
    <property type="term" value="F:DNA binding"/>
    <property type="evidence" value="ECO:0007669"/>
    <property type="project" value="UniProtKB-KW"/>
</dbReference>
<dbReference type="InterPro" id="IPR036390">
    <property type="entry name" value="WH_DNA-bd_sf"/>
</dbReference>
<evidence type="ECO:0000313" key="6">
    <source>
        <dbReference type="Proteomes" id="UP000193224"/>
    </source>
</evidence>
<dbReference type="InterPro" id="IPR000524">
    <property type="entry name" value="Tscrpt_reg_HTH_GntR"/>
</dbReference>
<protein>
    <submittedName>
        <fullName evidence="5">Putative L-lactate dehydrogenase operon regulatory protein</fullName>
    </submittedName>
</protein>
<dbReference type="PROSITE" id="PS50949">
    <property type="entry name" value="HTH_GNTR"/>
    <property type="match status" value="1"/>
</dbReference>
<dbReference type="AlphaFoldDB" id="A0A1X7BSQ7"/>
<feature type="domain" description="HTH gntR-type" evidence="4">
    <location>
        <begin position="57"/>
        <end position="125"/>
    </location>
</feature>
<dbReference type="PRINTS" id="PR00035">
    <property type="entry name" value="HTHGNTR"/>
</dbReference>
<dbReference type="Pfam" id="PF00392">
    <property type="entry name" value="GntR"/>
    <property type="match status" value="1"/>
</dbReference>
<dbReference type="PANTHER" id="PTHR43537:SF5">
    <property type="entry name" value="UXU OPERON TRANSCRIPTIONAL REGULATOR"/>
    <property type="match status" value="1"/>
</dbReference>
<reference evidence="5 6" key="1">
    <citation type="submission" date="2017-03" db="EMBL/GenBank/DDBJ databases">
        <authorList>
            <person name="Afonso C.L."/>
            <person name="Miller P.J."/>
            <person name="Scott M.A."/>
            <person name="Spackman E."/>
            <person name="Goraichik I."/>
            <person name="Dimitrov K.M."/>
            <person name="Suarez D.L."/>
            <person name="Swayne D.E."/>
        </authorList>
    </citation>
    <scope>NUCLEOTIDE SEQUENCE [LARGE SCALE GENOMIC DNA]</scope>
    <source>
        <strain evidence="5 6">CECT 7745</strain>
    </source>
</reference>
<dbReference type="EMBL" id="FWXB01000008">
    <property type="protein sequence ID" value="SMC12648.1"/>
    <property type="molecule type" value="Genomic_DNA"/>
</dbReference>
<dbReference type="SMART" id="SM00895">
    <property type="entry name" value="FCD"/>
    <property type="match status" value="1"/>
</dbReference>
<dbReference type="InterPro" id="IPR036388">
    <property type="entry name" value="WH-like_DNA-bd_sf"/>
</dbReference>
<evidence type="ECO:0000256" key="1">
    <source>
        <dbReference type="ARBA" id="ARBA00023015"/>
    </source>
</evidence>
<keyword evidence="3" id="KW-0804">Transcription</keyword>
<dbReference type="SUPFAM" id="SSF46785">
    <property type="entry name" value="Winged helix' DNA-binding domain"/>
    <property type="match status" value="1"/>
</dbReference>